<evidence type="ECO:0000313" key="2">
    <source>
        <dbReference type="EMBL" id="RKF65291.1"/>
    </source>
</evidence>
<organism evidence="2 3">
    <name type="scientific">Golovinomyces cichoracearum</name>
    <dbReference type="NCBI Taxonomy" id="62708"/>
    <lineage>
        <taxon>Eukaryota</taxon>
        <taxon>Fungi</taxon>
        <taxon>Dikarya</taxon>
        <taxon>Ascomycota</taxon>
        <taxon>Pezizomycotina</taxon>
        <taxon>Leotiomycetes</taxon>
        <taxon>Erysiphales</taxon>
        <taxon>Erysiphaceae</taxon>
        <taxon>Golovinomyces</taxon>
    </lineage>
</organism>
<feature type="non-terminal residue" evidence="2">
    <location>
        <position position="238"/>
    </location>
</feature>
<evidence type="ECO:0000313" key="3">
    <source>
        <dbReference type="Proteomes" id="UP000285405"/>
    </source>
</evidence>
<reference evidence="2 3" key="1">
    <citation type="journal article" date="2018" name="BMC Genomics">
        <title>Comparative genome analyses reveal sequence features reflecting distinct modes of host-adaptation between dicot and monocot powdery mildew.</title>
        <authorList>
            <person name="Wu Y."/>
            <person name="Ma X."/>
            <person name="Pan Z."/>
            <person name="Kale S.D."/>
            <person name="Song Y."/>
            <person name="King H."/>
            <person name="Zhang Q."/>
            <person name="Presley C."/>
            <person name="Deng X."/>
            <person name="Wei C.I."/>
            <person name="Xiao S."/>
        </authorList>
    </citation>
    <scope>NUCLEOTIDE SEQUENCE [LARGE SCALE GENOMIC DNA]</scope>
    <source>
        <strain evidence="2">UCSC1</strain>
    </source>
</reference>
<proteinExistence type="predicted"/>
<feature type="region of interest" description="Disordered" evidence="1">
    <location>
        <begin position="207"/>
        <end position="238"/>
    </location>
</feature>
<accession>A0A420I6J2</accession>
<dbReference type="Proteomes" id="UP000285405">
    <property type="component" value="Unassembled WGS sequence"/>
</dbReference>
<comment type="caution">
    <text evidence="2">The sequence shown here is derived from an EMBL/GenBank/DDBJ whole genome shotgun (WGS) entry which is preliminary data.</text>
</comment>
<sequence length="238" mass="26793">MASESFKNSLTDSALEELYEESHQLGIHKKSYSLIDTNSLNIHVLPSDATKITGKMRNTYVASMMLGYNLSNSVDIALLTNFVEDIENWKIEDFAALDRDIGKAFRELLAYRGIYLGKPTSKINNLLANLTKAEDIPEWDDDVLIKSKVHEETYACGRKQNLLAAIAKAQVPAQTSSLVIMTEDRKSEENLPQAQIVKNQPIPYVEQNQSNLPNLPNPPIERQLTAVSDTQYPLERQQ</sequence>
<dbReference type="AlphaFoldDB" id="A0A420I6J2"/>
<gene>
    <name evidence="2" type="ORF">GcC1_123022</name>
</gene>
<name>A0A420I6J2_9PEZI</name>
<evidence type="ECO:0000256" key="1">
    <source>
        <dbReference type="SAM" id="MobiDB-lite"/>
    </source>
</evidence>
<dbReference type="EMBL" id="MCBR01012352">
    <property type="protein sequence ID" value="RKF65291.1"/>
    <property type="molecule type" value="Genomic_DNA"/>
</dbReference>
<protein>
    <submittedName>
        <fullName evidence="2">Uncharacterized protein</fullName>
    </submittedName>
</protein>